<keyword evidence="8" id="KW-1185">Reference proteome</keyword>
<dbReference type="SUPFAM" id="SSF88659">
    <property type="entry name" value="Sigma3 and sigma4 domains of RNA polymerase sigma factors"/>
    <property type="match status" value="1"/>
</dbReference>
<dbReference type="InterPro" id="IPR007627">
    <property type="entry name" value="RNA_pol_sigma70_r2"/>
</dbReference>
<name>A0A0H4PAS7_9BACT</name>
<dbReference type="GO" id="GO:0003677">
    <property type="term" value="F:DNA binding"/>
    <property type="evidence" value="ECO:0007669"/>
    <property type="project" value="InterPro"/>
</dbReference>
<sequence length="174" mass="20457">MENRMKILRNKVYSFTLKLVKDPSCAEDITQDIMLKAWEHKDKILGMDNPDFYVFKMAKNAVMDYFKKLAKEKSLQEAVWVRMEKSENKTENYLSEREANHRLDLILKELPPRQQEVFKLHHSEELSLLEIAQELNIAPNTAKNHLFRALKVIRSQMKPELLTIIIGSIGQLIF</sequence>
<dbReference type="InterPro" id="IPR036388">
    <property type="entry name" value="WH-like_DNA-bd_sf"/>
</dbReference>
<dbReference type="InterPro" id="IPR014284">
    <property type="entry name" value="RNA_pol_sigma-70_dom"/>
</dbReference>
<keyword evidence="2" id="KW-0805">Transcription regulation</keyword>
<dbReference type="PANTHER" id="PTHR43133">
    <property type="entry name" value="RNA POLYMERASE ECF-TYPE SIGMA FACTO"/>
    <property type="match status" value="1"/>
</dbReference>
<evidence type="ECO:0000256" key="1">
    <source>
        <dbReference type="ARBA" id="ARBA00010641"/>
    </source>
</evidence>
<protein>
    <submittedName>
        <fullName evidence="7">RNA polymerase ECF-type sigma factor</fullName>
    </submittedName>
</protein>
<dbReference type="EMBL" id="CP012040">
    <property type="protein sequence ID" value="AKP50245.1"/>
    <property type="molecule type" value="Genomic_DNA"/>
</dbReference>
<evidence type="ECO:0000313" key="7">
    <source>
        <dbReference type="EMBL" id="AKP50245.1"/>
    </source>
</evidence>
<dbReference type="STRING" id="320787.CA2015_0786"/>
<keyword evidence="4" id="KW-0804">Transcription</keyword>
<dbReference type="Gene3D" id="1.10.10.10">
    <property type="entry name" value="Winged helix-like DNA-binding domain superfamily/Winged helix DNA-binding domain"/>
    <property type="match status" value="1"/>
</dbReference>
<reference evidence="7 8" key="1">
    <citation type="submission" date="2015-07" db="EMBL/GenBank/DDBJ databases">
        <authorList>
            <person name="Kim K.M."/>
        </authorList>
    </citation>
    <scope>NUCLEOTIDE SEQUENCE [LARGE SCALE GENOMIC DNA]</scope>
    <source>
        <strain evidence="7 8">KCTC 12363</strain>
    </source>
</reference>
<dbReference type="InterPro" id="IPR013249">
    <property type="entry name" value="RNA_pol_sigma70_r4_t2"/>
</dbReference>
<feature type="domain" description="RNA polymerase sigma-70 region 2" evidence="5">
    <location>
        <begin position="9"/>
        <end position="70"/>
    </location>
</feature>
<evidence type="ECO:0000256" key="3">
    <source>
        <dbReference type="ARBA" id="ARBA00023082"/>
    </source>
</evidence>
<dbReference type="GO" id="GO:0006352">
    <property type="term" value="P:DNA-templated transcription initiation"/>
    <property type="evidence" value="ECO:0007669"/>
    <property type="project" value="InterPro"/>
</dbReference>
<gene>
    <name evidence="7" type="ORF">CA2015_0786</name>
</gene>
<dbReference type="InterPro" id="IPR039425">
    <property type="entry name" value="RNA_pol_sigma-70-like"/>
</dbReference>
<dbReference type="SUPFAM" id="SSF88946">
    <property type="entry name" value="Sigma2 domain of RNA polymerase sigma factors"/>
    <property type="match status" value="1"/>
</dbReference>
<dbReference type="Proteomes" id="UP000036520">
    <property type="component" value="Chromosome"/>
</dbReference>
<keyword evidence="3" id="KW-0731">Sigma factor</keyword>
<evidence type="ECO:0000256" key="4">
    <source>
        <dbReference type="ARBA" id="ARBA00023163"/>
    </source>
</evidence>
<dbReference type="AlphaFoldDB" id="A0A0H4PAS7"/>
<feature type="domain" description="RNA polymerase sigma factor 70 region 4 type 2" evidence="6">
    <location>
        <begin position="102"/>
        <end position="151"/>
    </location>
</feature>
<dbReference type="Pfam" id="PF04542">
    <property type="entry name" value="Sigma70_r2"/>
    <property type="match status" value="1"/>
</dbReference>
<dbReference type="PANTHER" id="PTHR43133:SF46">
    <property type="entry name" value="RNA POLYMERASE SIGMA-70 FACTOR ECF SUBFAMILY"/>
    <property type="match status" value="1"/>
</dbReference>
<dbReference type="RefSeq" id="WP_048640704.1">
    <property type="nucleotide sequence ID" value="NZ_CP012040.1"/>
</dbReference>
<dbReference type="OrthoDB" id="9785675at2"/>
<dbReference type="KEGG" id="camu:CA2015_0786"/>
<proteinExistence type="inferred from homology"/>
<dbReference type="NCBIfam" id="TIGR02937">
    <property type="entry name" value="sigma70-ECF"/>
    <property type="match status" value="1"/>
</dbReference>
<evidence type="ECO:0000259" key="5">
    <source>
        <dbReference type="Pfam" id="PF04542"/>
    </source>
</evidence>
<dbReference type="GO" id="GO:0016987">
    <property type="term" value="F:sigma factor activity"/>
    <property type="evidence" value="ECO:0007669"/>
    <property type="project" value="UniProtKB-KW"/>
</dbReference>
<dbReference type="Gene3D" id="1.10.1740.10">
    <property type="match status" value="1"/>
</dbReference>
<dbReference type="InterPro" id="IPR013324">
    <property type="entry name" value="RNA_pol_sigma_r3/r4-like"/>
</dbReference>
<evidence type="ECO:0000256" key="2">
    <source>
        <dbReference type="ARBA" id="ARBA00023015"/>
    </source>
</evidence>
<dbReference type="CDD" id="cd06171">
    <property type="entry name" value="Sigma70_r4"/>
    <property type="match status" value="1"/>
</dbReference>
<organism evidence="7 8">
    <name type="scientific">Cyclobacterium amurskyense</name>
    <dbReference type="NCBI Taxonomy" id="320787"/>
    <lineage>
        <taxon>Bacteria</taxon>
        <taxon>Pseudomonadati</taxon>
        <taxon>Bacteroidota</taxon>
        <taxon>Cytophagia</taxon>
        <taxon>Cytophagales</taxon>
        <taxon>Cyclobacteriaceae</taxon>
        <taxon>Cyclobacterium</taxon>
    </lineage>
</organism>
<evidence type="ECO:0000313" key="8">
    <source>
        <dbReference type="Proteomes" id="UP000036520"/>
    </source>
</evidence>
<dbReference type="InterPro" id="IPR013325">
    <property type="entry name" value="RNA_pol_sigma_r2"/>
</dbReference>
<comment type="similarity">
    <text evidence="1">Belongs to the sigma-70 factor family. ECF subfamily.</text>
</comment>
<accession>A0A0H4PAS7</accession>
<evidence type="ECO:0000259" key="6">
    <source>
        <dbReference type="Pfam" id="PF08281"/>
    </source>
</evidence>
<dbReference type="Pfam" id="PF08281">
    <property type="entry name" value="Sigma70_r4_2"/>
    <property type="match status" value="1"/>
</dbReference>